<dbReference type="InterPro" id="IPR004504">
    <property type="entry name" value="DNA_repair_RadA"/>
</dbReference>
<evidence type="ECO:0000256" key="10">
    <source>
        <dbReference type="ARBA" id="ARBA00023204"/>
    </source>
</evidence>
<reference evidence="15 16" key="1">
    <citation type="submission" date="2020-08" db="EMBL/GenBank/DDBJ databases">
        <title>Genome public.</title>
        <authorList>
            <person name="Liu C."/>
            <person name="Sun Q."/>
        </authorList>
    </citation>
    <scope>NUCLEOTIDE SEQUENCE [LARGE SCALE GENOMIC DNA]</scope>
    <source>
        <strain evidence="15 16">NSJ-71</strain>
    </source>
</reference>
<dbReference type="SUPFAM" id="SSF52540">
    <property type="entry name" value="P-loop containing nucleoside triphosphate hydrolases"/>
    <property type="match status" value="1"/>
</dbReference>
<dbReference type="Gene3D" id="3.40.50.300">
    <property type="entry name" value="P-loop containing nucleotide triphosphate hydrolases"/>
    <property type="match status" value="1"/>
</dbReference>
<keyword evidence="2 11" id="KW-0547">Nucleotide-binding</keyword>
<comment type="domain">
    <text evidence="11">The middle region has homology to RecA with ATPase motifs including the RadA KNRFG motif, while the C-terminus is homologous to Lon protease.</text>
</comment>
<feature type="domain" description="RecA family profile 1" evidence="14">
    <location>
        <begin position="68"/>
        <end position="216"/>
    </location>
</feature>
<keyword evidence="7 11" id="KW-0067">ATP-binding</keyword>
<dbReference type="PRINTS" id="PR01874">
    <property type="entry name" value="DNAREPAIRADA"/>
</dbReference>
<evidence type="ECO:0000313" key="16">
    <source>
        <dbReference type="Proteomes" id="UP000636755"/>
    </source>
</evidence>
<evidence type="ECO:0000256" key="12">
    <source>
        <dbReference type="NCBIfam" id="TIGR00416"/>
    </source>
</evidence>
<feature type="region of interest" description="Lon-protease-like" evidence="11">
    <location>
        <begin position="352"/>
        <end position="454"/>
    </location>
</feature>
<gene>
    <name evidence="11 15" type="primary">radA</name>
    <name evidence="15" type="ORF">H8R91_02675</name>
</gene>
<keyword evidence="10 11" id="KW-0234">DNA repair</keyword>
<evidence type="ECO:0000256" key="11">
    <source>
        <dbReference type="HAMAP-Rule" id="MF_01498"/>
    </source>
</evidence>
<feature type="short sequence motif" description="RadA KNRFG motif" evidence="11">
    <location>
        <begin position="253"/>
        <end position="257"/>
    </location>
</feature>
<dbReference type="Pfam" id="PF18073">
    <property type="entry name" value="Zn_ribbon_LapB"/>
    <property type="match status" value="1"/>
</dbReference>
<dbReference type="InterPro" id="IPR020568">
    <property type="entry name" value="Ribosomal_Su5_D2-typ_SF"/>
</dbReference>
<keyword evidence="8 11" id="KW-0346">Stress response</keyword>
<keyword evidence="6 13" id="KW-0862">Zinc</keyword>
<comment type="function">
    <text evidence="11">Plays a role in repairing double-strand DNA breaks, probably involving stabilizing or processing branched DNA or blocked replication forks.</text>
</comment>
<keyword evidence="1 11" id="KW-0479">Metal-binding</keyword>
<dbReference type="HAMAP" id="MF_01498">
    <property type="entry name" value="RadA_bact"/>
    <property type="match status" value="1"/>
</dbReference>
<evidence type="ECO:0000256" key="3">
    <source>
        <dbReference type="ARBA" id="ARBA00022763"/>
    </source>
</evidence>
<comment type="caution">
    <text evidence="15">The sequence shown here is derived from an EMBL/GenBank/DDBJ whole genome shotgun (WGS) entry which is preliminary data.</text>
</comment>
<dbReference type="SMART" id="SM00382">
    <property type="entry name" value="AAA"/>
    <property type="match status" value="1"/>
</dbReference>
<dbReference type="InterPro" id="IPR027417">
    <property type="entry name" value="P-loop_NTPase"/>
</dbReference>
<dbReference type="PANTHER" id="PTHR32472">
    <property type="entry name" value="DNA REPAIR PROTEIN RADA"/>
    <property type="match status" value="1"/>
</dbReference>
<dbReference type="InterPro" id="IPR014721">
    <property type="entry name" value="Ribsml_uS5_D2-typ_fold_subgr"/>
</dbReference>
<comment type="function">
    <text evidence="13">DNA-dependent ATPase involved in processing of recombination intermediates, plays a role in repairing DNA breaks. Stimulates the branch migration of RecA-mediated strand transfer reactions, allowing the 3' invading strand to extend heteroduplex DNA faster. Binds ssDNA in the presence of ADP but not other nucleotides, has ATPase activity that is stimulated by ssDNA and various branched DNA structures, but inhibited by SSB. Does not have RecA's homology-searching function.</text>
</comment>
<dbReference type="Proteomes" id="UP000636755">
    <property type="component" value="Unassembled WGS sequence"/>
</dbReference>
<dbReference type="InterPro" id="IPR020588">
    <property type="entry name" value="RecA_ATP-bd"/>
</dbReference>
<dbReference type="EMBL" id="JACOPS010000001">
    <property type="protein sequence ID" value="MBC5727452.1"/>
    <property type="molecule type" value="Genomic_DNA"/>
</dbReference>
<evidence type="ECO:0000256" key="7">
    <source>
        <dbReference type="ARBA" id="ARBA00022840"/>
    </source>
</evidence>
<dbReference type="InterPro" id="IPR041166">
    <property type="entry name" value="Rubredoxin_2"/>
</dbReference>
<evidence type="ECO:0000256" key="8">
    <source>
        <dbReference type="ARBA" id="ARBA00023016"/>
    </source>
</evidence>
<feature type="binding site" evidence="11">
    <location>
        <begin position="97"/>
        <end position="104"/>
    </location>
    <ligand>
        <name>ATP</name>
        <dbReference type="ChEBI" id="CHEBI:30616"/>
    </ligand>
</feature>
<evidence type="ECO:0000259" key="14">
    <source>
        <dbReference type="PROSITE" id="PS50162"/>
    </source>
</evidence>
<evidence type="ECO:0000256" key="5">
    <source>
        <dbReference type="ARBA" id="ARBA00022801"/>
    </source>
</evidence>
<evidence type="ECO:0000256" key="9">
    <source>
        <dbReference type="ARBA" id="ARBA00023125"/>
    </source>
</evidence>
<evidence type="ECO:0000256" key="4">
    <source>
        <dbReference type="ARBA" id="ARBA00022771"/>
    </source>
</evidence>
<keyword evidence="5" id="KW-0378">Hydrolase</keyword>
<evidence type="ECO:0000313" key="15">
    <source>
        <dbReference type="EMBL" id="MBC5727452.1"/>
    </source>
</evidence>
<keyword evidence="9 11" id="KW-0238">DNA-binding</keyword>
<sequence length="454" mass="49399">MAKIKSVYICSQCGYESPKWYGKCPTCGEWNTMEEEIKESVKAAPAVKRKVASALSYPYSITEITTENEHRYDTGCSELNRVLGGGIVKGSLILLGGDPGIGKSTVLLQICQYLGNSMKVLYVSGEESQRQLKLRANRLGVNSPNLFVMTETDVEVVCEQIRAEKPDIVMIDSIQTMNLTELSSSPGSVTQVRESTNCLMRTAKSLDIPMFVVGHVNKEGSIAGPKVLEHIVDTVLHFEGDKQMSCRILRAVKNRYGSTNEIGVFEMTDTGLVEVPNPSVMLLSGRPKGVSGTCVTCTIEGSRPILAEVQGLATQSGYGNARRMATGFDYNRLSLLLAVLEKRAGYYFSNNDAYINIVGGLRIDEPAIDLAVAMALISSLKDVPIDENVVVFGEIGLAGEIRAVSQAQLRVNEAVRLGFTKIILPYHNLKAVKCDGAELIGVKNIRQAFEAVSI</sequence>
<organism evidence="15 16">
    <name type="scientific">Ruminococcus intestinalis</name>
    <dbReference type="NCBI Taxonomy" id="2763066"/>
    <lineage>
        <taxon>Bacteria</taxon>
        <taxon>Bacillati</taxon>
        <taxon>Bacillota</taxon>
        <taxon>Clostridia</taxon>
        <taxon>Eubacteriales</taxon>
        <taxon>Oscillospiraceae</taxon>
        <taxon>Ruminococcus</taxon>
    </lineage>
</organism>
<accession>A0ABR7HIX4</accession>
<comment type="similarity">
    <text evidence="11 13">Belongs to the RecA family. RadA subfamily.</text>
</comment>
<dbReference type="CDD" id="cd01121">
    <property type="entry name" value="RadA_SMS_N"/>
    <property type="match status" value="1"/>
</dbReference>
<dbReference type="InterPro" id="IPR003593">
    <property type="entry name" value="AAA+_ATPase"/>
</dbReference>
<proteinExistence type="inferred from homology"/>
<evidence type="ECO:0000256" key="1">
    <source>
        <dbReference type="ARBA" id="ARBA00022723"/>
    </source>
</evidence>
<name>A0ABR7HIX4_9FIRM</name>
<evidence type="ECO:0000256" key="6">
    <source>
        <dbReference type="ARBA" id="ARBA00022833"/>
    </source>
</evidence>
<keyword evidence="3 11" id="KW-0227">DNA damage</keyword>
<keyword evidence="4 13" id="KW-0863">Zinc-finger</keyword>
<dbReference type="PROSITE" id="PS50162">
    <property type="entry name" value="RECA_2"/>
    <property type="match status" value="1"/>
</dbReference>
<protein>
    <recommendedName>
        <fullName evidence="11 12">DNA repair protein RadA</fullName>
    </recommendedName>
</protein>
<dbReference type="Pfam" id="PF13541">
    <property type="entry name" value="ChlI"/>
    <property type="match status" value="1"/>
</dbReference>
<evidence type="ECO:0000256" key="2">
    <source>
        <dbReference type="ARBA" id="ARBA00022741"/>
    </source>
</evidence>
<dbReference type="SUPFAM" id="SSF54211">
    <property type="entry name" value="Ribosomal protein S5 domain 2-like"/>
    <property type="match status" value="1"/>
</dbReference>
<dbReference type="NCBIfam" id="TIGR00416">
    <property type="entry name" value="sms"/>
    <property type="match status" value="1"/>
</dbReference>
<dbReference type="RefSeq" id="WP_186934758.1">
    <property type="nucleotide sequence ID" value="NZ_JACOPS010000001.1"/>
</dbReference>
<keyword evidence="16" id="KW-1185">Reference proteome</keyword>
<dbReference type="Pfam" id="PF13481">
    <property type="entry name" value="AAA_25"/>
    <property type="match status" value="1"/>
</dbReference>
<dbReference type="PANTHER" id="PTHR32472:SF10">
    <property type="entry name" value="DNA REPAIR PROTEIN RADA-LIKE PROTEIN"/>
    <property type="match status" value="1"/>
</dbReference>
<dbReference type="Gene3D" id="3.30.230.10">
    <property type="match status" value="1"/>
</dbReference>
<evidence type="ECO:0000256" key="13">
    <source>
        <dbReference type="RuleBase" id="RU003555"/>
    </source>
</evidence>